<feature type="compositionally biased region" description="Basic and acidic residues" evidence="1">
    <location>
        <begin position="222"/>
        <end position="241"/>
    </location>
</feature>
<evidence type="ECO:0000256" key="1">
    <source>
        <dbReference type="SAM" id="MobiDB-lite"/>
    </source>
</evidence>
<evidence type="ECO:0008006" key="4">
    <source>
        <dbReference type="Google" id="ProtNLM"/>
    </source>
</evidence>
<name>A0A1H1QQ47_9MICO</name>
<dbReference type="Proteomes" id="UP000182126">
    <property type="component" value="Chromosome I"/>
</dbReference>
<sequence length="241" mass="26251">MLLGRVVLSPADTAGIGLWVEGKPSDGAHGKSASEGDARVEVKALRAIRATISLESSTPEEGTAMTDRHIDDRPEEGYTPGTTHAERGAGNPRLRVRRDDERTEFALDMEEVRIGSAAGNELRLADTEPVHATVVHDDRDEYVVTLHADGEMNSNPDADATHPGERTETLRTGSRFTVGPWELVFARDEFADHGRPFGGRQGGEYSDQPLQEARAGYDADDERLSQADVNDERSQSDSKAD</sequence>
<feature type="compositionally biased region" description="Basic and acidic residues" evidence="1">
    <location>
        <begin position="66"/>
        <end position="76"/>
    </location>
</feature>
<accession>A0A1H1QQ47</accession>
<dbReference type="EMBL" id="LT629770">
    <property type="protein sequence ID" value="SDS25592.1"/>
    <property type="molecule type" value="Genomic_DNA"/>
</dbReference>
<feature type="region of interest" description="Disordered" evidence="1">
    <location>
        <begin position="192"/>
        <end position="241"/>
    </location>
</feature>
<evidence type="ECO:0000313" key="2">
    <source>
        <dbReference type="EMBL" id="SDS25592.1"/>
    </source>
</evidence>
<feature type="region of interest" description="Disordered" evidence="1">
    <location>
        <begin position="52"/>
        <end position="92"/>
    </location>
</feature>
<evidence type="ECO:0000313" key="3">
    <source>
        <dbReference type="Proteomes" id="UP000182126"/>
    </source>
</evidence>
<proteinExistence type="predicted"/>
<organism evidence="2 3">
    <name type="scientific">Microbacterium paraoxydans</name>
    <dbReference type="NCBI Taxonomy" id="199592"/>
    <lineage>
        <taxon>Bacteria</taxon>
        <taxon>Bacillati</taxon>
        <taxon>Actinomycetota</taxon>
        <taxon>Actinomycetes</taxon>
        <taxon>Micrococcales</taxon>
        <taxon>Microbacteriaceae</taxon>
        <taxon>Microbacterium</taxon>
    </lineage>
</organism>
<dbReference type="CDD" id="cd00060">
    <property type="entry name" value="FHA"/>
    <property type="match status" value="1"/>
</dbReference>
<dbReference type="AlphaFoldDB" id="A0A1H1QQ47"/>
<dbReference type="eggNOG" id="ENOG5032WHA">
    <property type="taxonomic scope" value="Bacteria"/>
</dbReference>
<protein>
    <recommendedName>
        <fullName evidence="4">FHA domain-containing protein</fullName>
    </recommendedName>
</protein>
<gene>
    <name evidence="2" type="ORF">SAMN04489809_1443</name>
</gene>
<reference evidence="2 3" key="1">
    <citation type="submission" date="2016-10" db="EMBL/GenBank/DDBJ databases">
        <authorList>
            <person name="de Groot N.N."/>
        </authorList>
    </citation>
    <scope>NUCLEOTIDE SEQUENCE [LARGE SCALE GENOMIC DNA]</scope>
    <source>
        <strain evidence="2 3">DSM 15019</strain>
    </source>
</reference>